<evidence type="ECO:0000256" key="1">
    <source>
        <dbReference type="ARBA" id="ARBA00010169"/>
    </source>
</evidence>
<dbReference type="InterPro" id="IPR011322">
    <property type="entry name" value="N-reg_PII-like_a/b"/>
</dbReference>
<sequence>MGIMIFYVTCSDEAEARKIAKSLLEERLIACANIYTGISSLYWWEGKIQEDNEVVIILKTKEELTQKVIAKIKALHSYECPCILSFSVKEGYEPFLNWIKKETEEAGRDA</sequence>
<dbReference type="STRING" id="1795632.TH606_04415"/>
<dbReference type="PANTHER" id="PTHR23419">
    <property type="entry name" value="DIVALENT CATION TOLERANCE CUTA-RELATED"/>
    <property type="match status" value="1"/>
</dbReference>
<dbReference type="Gene3D" id="3.30.70.120">
    <property type="match status" value="1"/>
</dbReference>
<comment type="caution">
    <text evidence="2">The sequence shown here is derived from an EMBL/GenBank/DDBJ whole genome shotgun (WGS) entry which is preliminary data.</text>
</comment>
<dbReference type="GO" id="GO:0010038">
    <property type="term" value="P:response to metal ion"/>
    <property type="evidence" value="ECO:0007669"/>
    <property type="project" value="InterPro"/>
</dbReference>
<keyword evidence="3" id="KW-1185">Reference proteome</keyword>
<proteinExistence type="inferred from homology"/>
<dbReference type="RefSeq" id="WP_068541642.1">
    <property type="nucleotide sequence ID" value="NZ_LSFI01000017.1"/>
</dbReference>
<evidence type="ECO:0000313" key="2">
    <source>
        <dbReference type="EMBL" id="OAG27881.1"/>
    </source>
</evidence>
<evidence type="ECO:0000313" key="3">
    <source>
        <dbReference type="Proteomes" id="UP000076964"/>
    </source>
</evidence>
<accession>A0A177E8R6</accession>
<organism evidence="2 3">
    <name type="scientific">Thermodesulfatator autotrophicus</name>
    <dbReference type="NCBI Taxonomy" id="1795632"/>
    <lineage>
        <taxon>Bacteria</taxon>
        <taxon>Pseudomonadati</taxon>
        <taxon>Thermodesulfobacteriota</taxon>
        <taxon>Thermodesulfobacteria</taxon>
        <taxon>Thermodesulfobacteriales</taxon>
        <taxon>Thermodesulfatatoraceae</taxon>
        <taxon>Thermodesulfatator</taxon>
    </lineage>
</organism>
<dbReference type="Pfam" id="PF03091">
    <property type="entry name" value="CutA1"/>
    <property type="match status" value="1"/>
</dbReference>
<dbReference type="GO" id="GO:0005507">
    <property type="term" value="F:copper ion binding"/>
    <property type="evidence" value="ECO:0007669"/>
    <property type="project" value="TreeGrafter"/>
</dbReference>
<dbReference type="NCBIfam" id="NF041095">
    <property type="entry name" value="dival_cat_tol_CutA"/>
    <property type="match status" value="1"/>
</dbReference>
<name>A0A177E8R6_9BACT</name>
<comment type="similarity">
    <text evidence="1">Belongs to the CutA family.</text>
</comment>
<dbReference type="OrthoDB" id="37622at2"/>
<reference evidence="2 3" key="1">
    <citation type="submission" date="2016-02" db="EMBL/GenBank/DDBJ databases">
        <title>Draft genome sequence of Thermodesulfatator sp. S606.</title>
        <authorList>
            <person name="Lai Q."/>
            <person name="Cao J."/>
            <person name="Dupont S."/>
            <person name="Shao Z."/>
            <person name="Jebbar M."/>
            <person name="Alain K."/>
        </authorList>
    </citation>
    <scope>NUCLEOTIDE SEQUENCE [LARGE SCALE GENOMIC DNA]</scope>
    <source>
        <strain evidence="2 3">S606</strain>
    </source>
</reference>
<protein>
    <submittedName>
        <fullName evidence="2">Dihydroorotate dehydrogenase</fullName>
    </submittedName>
</protein>
<dbReference type="InterPro" id="IPR053426">
    <property type="entry name" value="CutA_tolerance"/>
</dbReference>
<gene>
    <name evidence="2" type="ORF">TH606_04415</name>
</gene>
<dbReference type="SUPFAM" id="SSF54913">
    <property type="entry name" value="GlnB-like"/>
    <property type="match status" value="1"/>
</dbReference>
<dbReference type="AlphaFoldDB" id="A0A177E8R6"/>
<dbReference type="InterPro" id="IPR004323">
    <property type="entry name" value="Ion_tolerance_CutA"/>
</dbReference>
<dbReference type="EMBL" id="LSFI01000017">
    <property type="protein sequence ID" value="OAG27881.1"/>
    <property type="molecule type" value="Genomic_DNA"/>
</dbReference>
<dbReference type="Proteomes" id="UP000076964">
    <property type="component" value="Unassembled WGS sequence"/>
</dbReference>
<dbReference type="InterPro" id="IPR015867">
    <property type="entry name" value="N-reg_PII/ATP_PRibTrfase_C"/>
</dbReference>
<dbReference type="PANTHER" id="PTHR23419:SF8">
    <property type="entry name" value="FI09726P"/>
    <property type="match status" value="1"/>
</dbReference>